<proteinExistence type="predicted"/>
<reference evidence="2" key="2">
    <citation type="journal article" date="2007" name="Science">
        <title>Draft genome sequence of the sexually transmitted pathogen Trichomonas vaginalis.</title>
        <authorList>
            <person name="Carlton J.M."/>
            <person name="Hirt R.P."/>
            <person name="Silva J.C."/>
            <person name="Delcher A.L."/>
            <person name="Schatz M."/>
            <person name="Zhao Q."/>
            <person name="Wortman J.R."/>
            <person name="Bidwell S.L."/>
            <person name="Alsmark U.C.M."/>
            <person name="Besteiro S."/>
            <person name="Sicheritz-Ponten T."/>
            <person name="Noel C.J."/>
            <person name="Dacks J.B."/>
            <person name="Foster P.G."/>
            <person name="Simillion C."/>
            <person name="Van de Peer Y."/>
            <person name="Miranda-Saavedra D."/>
            <person name="Barton G.J."/>
            <person name="Westrop G.D."/>
            <person name="Mueller S."/>
            <person name="Dessi D."/>
            <person name="Fiori P.L."/>
            <person name="Ren Q."/>
            <person name="Paulsen I."/>
            <person name="Zhang H."/>
            <person name="Bastida-Corcuera F.D."/>
            <person name="Simoes-Barbosa A."/>
            <person name="Brown M.T."/>
            <person name="Hayes R.D."/>
            <person name="Mukherjee M."/>
            <person name="Okumura C.Y."/>
            <person name="Schneider R."/>
            <person name="Smith A.J."/>
            <person name="Vanacova S."/>
            <person name="Villalvazo M."/>
            <person name="Haas B.J."/>
            <person name="Pertea M."/>
            <person name="Feldblyum T.V."/>
            <person name="Utterback T.R."/>
            <person name="Shu C.L."/>
            <person name="Osoegawa K."/>
            <person name="de Jong P.J."/>
            <person name="Hrdy I."/>
            <person name="Horvathova L."/>
            <person name="Zubacova Z."/>
            <person name="Dolezal P."/>
            <person name="Malik S.B."/>
            <person name="Logsdon J.M. Jr."/>
            <person name="Henze K."/>
            <person name="Gupta A."/>
            <person name="Wang C.C."/>
            <person name="Dunne R.L."/>
            <person name="Upcroft J.A."/>
            <person name="Upcroft P."/>
            <person name="White O."/>
            <person name="Salzberg S.L."/>
            <person name="Tang P."/>
            <person name="Chiu C.-H."/>
            <person name="Lee Y.-S."/>
            <person name="Embley T.M."/>
            <person name="Coombs G.H."/>
            <person name="Mottram J.C."/>
            <person name="Tachezy J."/>
            <person name="Fraser-Liggett C.M."/>
            <person name="Johnson P.J."/>
        </authorList>
    </citation>
    <scope>NUCLEOTIDE SEQUENCE [LARGE SCALE GENOMIC DNA]</scope>
    <source>
        <strain evidence="2">G3</strain>
    </source>
</reference>
<dbReference type="Proteomes" id="UP000001542">
    <property type="component" value="Unassembled WGS sequence"/>
</dbReference>
<protein>
    <recommendedName>
        <fullName evidence="1">VWFA domain-containing protein</fullName>
    </recommendedName>
</protein>
<dbReference type="InterPro" id="IPR002035">
    <property type="entry name" value="VWF_A"/>
</dbReference>
<keyword evidence="3" id="KW-1185">Reference proteome</keyword>
<dbReference type="SUPFAM" id="SSF53300">
    <property type="entry name" value="vWA-like"/>
    <property type="match status" value="1"/>
</dbReference>
<evidence type="ECO:0000259" key="1">
    <source>
        <dbReference type="Pfam" id="PF13768"/>
    </source>
</evidence>
<dbReference type="Gene3D" id="3.40.50.410">
    <property type="entry name" value="von Willebrand factor, type A domain"/>
    <property type="match status" value="1"/>
</dbReference>
<dbReference type="RefSeq" id="XP_001311360.1">
    <property type="nucleotide sequence ID" value="XM_001311359.1"/>
</dbReference>
<dbReference type="VEuPathDB" id="TrichDB:TVAGG3_0276830"/>
<dbReference type="KEGG" id="tva:4756227"/>
<organism evidence="2 3">
    <name type="scientific">Trichomonas vaginalis (strain ATCC PRA-98 / G3)</name>
    <dbReference type="NCBI Taxonomy" id="412133"/>
    <lineage>
        <taxon>Eukaryota</taxon>
        <taxon>Metamonada</taxon>
        <taxon>Parabasalia</taxon>
        <taxon>Trichomonadida</taxon>
        <taxon>Trichomonadidae</taxon>
        <taxon>Trichomonas</taxon>
    </lineage>
</organism>
<dbReference type="Pfam" id="PF13768">
    <property type="entry name" value="VWA_3"/>
    <property type="match status" value="1"/>
</dbReference>
<dbReference type="InterPro" id="IPR036465">
    <property type="entry name" value="vWFA_dom_sf"/>
</dbReference>
<dbReference type="InParanoid" id="A2F9K1"/>
<dbReference type="EMBL" id="DS113676">
    <property type="protein sequence ID" value="EAX98430.1"/>
    <property type="molecule type" value="Genomic_DNA"/>
</dbReference>
<reference evidence="2" key="1">
    <citation type="submission" date="2006-10" db="EMBL/GenBank/DDBJ databases">
        <authorList>
            <person name="Amadeo P."/>
            <person name="Zhao Q."/>
            <person name="Wortman J."/>
            <person name="Fraser-Liggett C."/>
            <person name="Carlton J."/>
        </authorList>
    </citation>
    <scope>NUCLEOTIDE SEQUENCE</scope>
    <source>
        <strain evidence="2">G3</strain>
    </source>
</reference>
<evidence type="ECO:0000313" key="2">
    <source>
        <dbReference type="EMBL" id="EAX98430.1"/>
    </source>
</evidence>
<evidence type="ECO:0000313" key="3">
    <source>
        <dbReference type="Proteomes" id="UP000001542"/>
    </source>
</evidence>
<sequence length="382" mass="43350">MEPCDYNDDNVHEAMEKISHIDADYKGTDILKTLNFVFGLKPQDGFVKQIFLLTDGEDRNSDKICAEAQMNRNQTRIFSIGLGDGADPGLIKGVADKSGGSYTLITDEENMNEQVILMLSSAISPSITDISIQGESGFEEIWPSPFPFLFSNKSQSFMIKGPFSENILLSGNLCGEQIDIVIPVTRIEDNLGMKQLFSRSIIADYEAQYLYKNEPDIKNKIIELSLKASILSKFTSFIGVDFFKYEQRARKYFTSKCGKHGYAKKYYIDEFTGKPVYTNIDHKSSSHKDYDPVYSIDEMLYDKIKDQKVNGSWTDFEGVDADIEAAYGHIIVSTIAAIVFIKTHFENNMIEFSLIIKKAFKFLMTQNKDIDWEGIVDKLLHK</sequence>
<name>A2F9K1_TRIV3</name>
<dbReference type="AlphaFoldDB" id="A2F9K1"/>
<dbReference type="STRING" id="5722.A2F9K1"/>
<dbReference type="OrthoDB" id="1729737at2759"/>
<gene>
    <name evidence="2" type="ORF">TVAG_264790</name>
</gene>
<dbReference type="PANTHER" id="PTHR45737">
    <property type="entry name" value="VON WILLEBRAND FACTOR A DOMAIN-CONTAINING PROTEIN 5A"/>
    <property type="match status" value="1"/>
</dbReference>
<feature type="domain" description="VWFA" evidence="1">
    <location>
        <begin position="6"/>
        <end position="103"/>
    </location>
</feature>
<accession>A2F9K1</accession>
<dbReference type="VEuPathDB" id="TrichDB:TVAG_090380"/>
<dbReference type="PANTHER" id="PTHR45737:SF6">
    <property type="entry name" value="VON WILLEBRAND FACTOR A DOMAIN-CONTAINING PROTEIN 5A"/>
    <property type="match status" value="1"/>
</dbReference>